<dbReference type="Pfam" id="PF03803">
    <property type="entry name" value="Scramblase"/>
    <property type="match status" value="1"/>
</dbReference>
<comment type="similarity">
    <text evidence="1 2">Belongs to the phospholipid scramblase family.</text>
</comment>
<accession>A0A443SDI4</accession>
<evidence type="ECO:0000313" key="5">
    <source>
        <dbReference type="Proteomes" id="UP000288716"/>
    </source>
</evidence>
<evidence type="ECO:0000256" key="2">
    <source>
        <dbReference type="RuleBase" id="RU363116"/>
    </source>
</evidence>
<evidence type="ECO:0000313" key="4">
    <source>
        <dbReference type="EMBL" id="RWS25586.1"/>
    </source>
</evidence>
<dbReference type="AlphaFoldDB" id="A0A443SDI4"/>
<evidence type="ECO:0000256" key="1">
    <source>
        <dbReference type="ARBA" id="ARBA00005350"/>
    </source>
</evidence>
<dbReference type="GO" id="GO:0017128">
    <property type="term" value="F:phospholipid scramblase activity"/>
    <property type="evidence" value="ECO:0007669"/>
    <property type="project" value="InterPro"/>
</dbReference>
<proteinExistence type="inferred from homology"/>
<name>A0A443SDI4_9ACAR</name>
<sequence length="171" mass="19342">MATKQAITTQPTKEVPINKTSPSSMPITTGFDDSASAWGPEMGGWKPLPTDTGNSNCPPGLEGLLDLNCVYIVQYLEVVELITGFETKNRYIIRDVQGQNVLFAMENSSICCRLCCGQFRRFSMHYYNATRKEVLYCERPFRNRMCCMLQEMDVFLSPETMITTMMQKGSC</sequence>
<dbReference type="VEuPathDB" id="VectorBase:LDEU006454"/>
<keyword evidence="2" id="KW-0449">Lipoprotein</keyword>
<protein>
    <recommendedName>
        <fullName evidence="2">Phospholipid scramblase</fullName>
    </recommendedName>
</protein>
<gene>
    <name evidence="4" type="ORF">B4U80_05173</name>
</gene>
<comment type="function">
    <text evidence="2">May mediate accelerated ATP-independent bidirectional transbilayer migration of phospholipids upon binding calcium ions that results in a loss of phospholipid asymmetry in the plasma membrane.</text>
</comment>
<evidence type="ECO:0000256" key="3">
    <source>
        <dbReference type="SAM" id="MobiDB-lite"/>
    </source>
</evidence>
<dbReference type="GO" id="GO:0005886">
    <property type="term" value="C:plasma membrane"/>
    <property type="evidence" value="ECO:0007669"/>
    <property type="project" value="TreeGrafter"/>
</dbReference>
<dbReference type="EMBL" id="NCKV01003551">
    <property type="protein sequence ID" value="RWS25586.1"/>
    <property type="molecule type" value="Genomic_DNA"/>
</dbReference>
<keyword evidence="2" id="KW-0564">Palmitate</keyword>
<dbReference type="OrthoDB" id="5873252at2759"/>
<dbReference type="Proteomes" id="UP000288716">
    <property type="component" value="Unassembled WGS sequence"/>
</dbReference>
<comment type="caution">
    <text evidence="4">The sequence shown here is derived from an EMBL/GenBank/DDBJ whole genome shotgun (WGS) entry which is preliminary data.</text>
</comment>
<feature type="non-terminal residue" evidence="4">
    <location>
        <position position="171"/>
    </location>
</feature>
<dbReference type="InterPro" id="IPR005552">
    <property type="entry name" value="Scramblase"/>
</dbReference>
<comment type="cofactor">
    <cofactor evidence="2">
        <name>Ca(2+)</name>
        <dbReference type="ChEBI" id="CHEBI:29108"/>
    </cofactor>
</comment>
<dbReference type="PANTHER" id="PTHR23248">
    <property type="entry name" value="PHOSPHOLIPID SCRAMBLASE-RELATED"/>
    <property type="match status" value="1"/>
</dbReference>
<dbReference type="PANTHER" id="PTHR23248:SF9">
    <property type="entry name" value="PHOSPHOLIPID SCRAMBLASE"/>
    <property type="match status" value="1"/>
</dbReference>
<reference evidence="4 5" key="1">
    <citation type="journal article" date="2018" name="Gigascience">
        <title>Genomes of trombidid mites reveal novel predicted allergens and laterally-transferred genes associated with secondary metabolism.</title>
        <authorList>
            <person name="Dong X."/>
            <person name="Chaisiri K."/>
            <person name="Xia D."/>
            <person name="Armstrong S.D."/>
            <person name="Fang Y."/>
            <person name="Donnelly M.J."/>
            <person name="Kadowaki T."/>
            <person name="McGarry J.W."/>
            <person name="Darby A.C."/>
            <person name="Makepeace B.L."/>
        </authorList>
    </citation>
    <scope>NUCLEOTIDE SEQUENCE [LARGE SCALE GENOMIC DNA]</scope>
    <source>
        <strain evidence="4">UoL-UT</strain>
    </source>
</reference>
<dbReference type="STRING" id="299467.A0A443SDI4"/>
<organism evidence="4 5">
    <name type="scientific">Leptotrombidium deliense</name>
    <dbReference type="NCBI Taxonomy" id="299467"/>
    <lineage>
        <taxon>Eukaryota</taxon>
        <taxon>Metazoa</taxon>
        <taxon>Ecdysozoa</taxon>
        <taxon>Arthropoda</taxon>
        <taxon>Chelicerata</taxon>
        <taxon>Arachnida</taxon>
        <taxon>Acari</taxon>
        <taxon>Acariformes</taxon>
        <taxon>Trombidiformes</taxon>
        <taxon>Prostigmata</taxon>
        <taxon>Anystina</taxon>
        <taxon>Parasitengona</taxon>
        <taxon>Trombiculoidea</taxon>
        <taxon>Trombiculidae</taxon>
        <taxon>Leptotrombidium</taxon>
    </lineage>
</organism>
<feature type="region of interest" description="Disordered" evidence="3">
    <location>
        <begin position="1"/>
        <end position="26"/>
    </location>
</feature>
<keyword evidence="5" id="KW-1185">Reference proteome</keyword>
<keyword evidence="2" id="KW-0106">Calcium</keyword>